<evidence type="ECO:0000313" key="2">
    <source>
        <dbReference type="Proteomes" id="UP000184089"/>
    </source>
</evidence>
<proteinExistence type="predicted"/>
<dbReference type="Proteomes" id="UP000184089">
    <property type="component" value="Unassembled WGS sequence"/>
</dbReference>
<name>A0AAQ1MBG0_9FIRM</name>
<dbReference type="AlphaFoldDB" id="A0AAQ1MBG0"/>
<gene>
    <name evidence="1" type="ORF">SAMN05444424_0505</name>
</gene>
<organism evidence="1 2">
    <name type="scientific">Bittarella massiliensis</name>
    <name type="common">ex Durand et al. 2017</name>
    <dbReference type="NCBI Taxonomy" id="1720313"/>
    <lineage>
        <taxon>Bacteria</taxon>
        <taxon>Bacillati</taxon>
        <taxon>Bacillota</taxon>
        <taxon>Clostridia</taxon>
        <taxon>Eubacteriales</taxon>
        <taxon>Oscillospiraceae</taxon>
        <taxon>Bittarella (ex Durand et al. 2017)</taxon>
    </lineage>
</organism>
<accession>A0AAQ1MBG0</accession>
<protein>
    <submittedName>
        <fullName evidence="1">Uncharacterized protein</fullName>
    </submittedName>
</protein>
<evidence type="ECO:0000313" key="1">
    <source>
        <dbReference type="EMBL" id="SHF73692.1"/>
    </source>
</evidence>
<dbReference type="EMBL" id="FQVY01000001">
    <property type="protein sequence ID" value="SHF73692.1"/>
    <property type="molecule type" value="Genomic_DNA"/>
</dbReference>
<reference evidence="2" key="1">
    <citation type="submission" date="2016-11" db="EMBL/GenBank/DDBJ databases">
        <authorList>
            <person name="Jaros S."/>
            <person name="Januszkiewicz K."/>
            <person name="Wedrychowicz H."/>
        </authorList>
    </citation>
    <scope>NUCLEOTIDE SEQUENCE [LARGE SCALE GENOMIC DNA]</scope>
    <source>
        <strain evidence="2">DSM 4029</strain>
    </source>
</reference>
<comment type="caution">
    <text evidence="1">The sequence shown here is derived from an EMBL/GenBank/DDBJ whole genome shotgun (WGS) entry which is preliminary data.</text>
</comment>
<dbReference type="RefSeq" id="WP_044992359.1">
    <property type="nucleotide sequence ID" value="NZ_FQVY01000001.1"/>
</dbReference>
<sequence>MVIQEKVQNRSLKMTRENLIFAKTIGTLYTIGADRNVISQMVEETKNTETDILPYLRDRLMSMRSGYQQATKEHETLSRLLDDCNAAISGNQTS</sequence>